<evidence type="ECO:0000256" key="9">
    <source>
        <dbReference type="ARBA" id="ARBA00022989"/>
    </source>
</evidence>
<accession>A0A1F6E713</accession>
<keyword evidence="11 12" id="KW-0472">Membrane</keyword>
<evidence type="ECO:0000256" key="10">
    <source>
        <dbReference type="ARBA" id="ARBA00023049"/>
    </source>
</evidence>
<keyword evidence="9 12" id="KW-1133">Transmembrane helix</keyword>
<dbReference type="Gene3D" id="3.30.2010.10">
    <property type="entry name" value="Metalloproteases ('zincins'), catalytic domain"/>
    <property type="match status" value="1"/>
</dbReference>
<feature type="binding site" evidence="12">
    <location>
        <position position="147"/>
    </location>
    <ligand>
        <name>Zn(2+)</name>
        <dbReference type="ChEBI" id="CHEBI:29105"/>
        <note>catalytic</note>
    </ligand>
</feature>
<dbReference type="InterPro" id="IPR001915">
    <property type="entry name" value="Peptidase_M48"/>
</dbReference>
<proteinExistence type="inferred from homology"/>
<evidence type="ECO:0000256" key="1">
    <source>
        <dbReference type="ARBA" id="ARBA00004651"/>
    </source>
</evidence>
<dbReference type="GO" id="GO:0004222">
    <property type="term" value="F:metalloendopeptidase activity"/>
    <property type="evidence" value="ECO:0007669"/>
    <property type="project" value="UniProtKB-UniRule"/>
</dbReference>
<feature type="domain" description="Peptidase M48" evidence="13">
    <location>
        <begin position="78"/>
        <end position="296"/>
    </location>
</feature>
<keyword evidence="7 12" id="KW-0378">Hydrolase</keyword>
<evidence type="ECO:0000313" key="14">
    <source>
        <dbReference type="EMBL" id="OGG69330.1"/>
    </source>
</evidence>
<feature type="binding site" evidence="12">
    <location>
        <position position="220"/>
    </location>
    <ligand>
        <name>Zn(2+)</name>
        <dbReference type="ChEBI" id="CHEBI:29105"/>
        <note>catalytic</note>
    </ligand>
</feature>
<evidence type="ECO:0000256" key="12">
    <source>
        <dbReference type="HAMAP-Rule" id="MF_00188"/>
    </source>
</evidence>
<evidence type="ECO:0000256" key="7">
    <source>
        <dbReference type="ARBA" id="ARBA00022801"/>
    </source>
</evidence>
<evidence type="ECO:0000256" key="5">
    <source>
        <dbReference type="ARBA" id="ARBA00022692"/>
    </source>
</evidence>
<protein>
    <recommendedName>
        <fullName evidence="12">Protease HtpX homolog</fullName>
        <ecNumber evidence="12">3.4.24.-</ecNumber>
    </recommendedName>
</protein>
<dbReference type="Proteomes" id="UP000176689">
    <property type="component" value="Unassembled WGS sequence"/>
</dbReference>
<evidence type="ECO:0000256" key="6">
    <source>
        <dbReference type="ARBA" id="ARBA00022723"/>
    </source>
</evidence>
<keyword evidence="10 12" id="KW-0482">Metalloprotease</keyword>
<gene>
    <name evidence="12" type="primary">htpX</name>
    <name evidence="14" type="ORF">A3F27_01560</name>
</gene>
<feature type="binding site" evidence="12">
    <location>
        <position position="143"/>
    </location>
    <ligand>
        <name>Zn(2+)</name>
        <dbReference type="ChEBI" id="CHEBI:29105"/>
        <note>catalytic</note>
    </ligand>
</feature>
<dbReference type="GO" id="GO:0005886">
    <property type="term" value="C:plasma membrane"/>
    <property type="evidence" value="ECO:0007669"/>
    <property type="project" value="UniProtKB-SubCell"/>
</dbReference>
<dbReference type="GO" id="GO:0008270">
    <property type="term" value="F:zinc ion binding"/>
    <property type="evidence" value="ECO:0007669"/>
    <property type="project" value="UniProtKB-UniRule"/>
</dbReference>
<dbReference type="EC" id="3.4.24.-" evidence="12"/>
<comment type="caution">
    <text evidence="14">The sequence shown here is derived from an EMBL/GenBank/DDBJ whole genome shotgun (WGS) entry which is preliminary data.</text>
</comment>
<keyword evidence="8 12" id="KW-0862">Zinc</keyword>
<keyword evidence="3 12" id="KW-1003">Cell membrane</keyword>
<evidence type="ECO:0000259" key="13">
    <source>
        <dbReference type="Pfam" id="PF01435"/>
    </source>
</evidence>
<evidence type="ECO:0000256" key="8">
    <source>
        <dbReference type="ARBA" id="ARBA00022833"/>
    </source>
</evidence>
<keyword evidence="5 12" id="KW-0812">Transmembrane</keyword>
<dbReference type="PANTHER" id="PTHR43221:SF1">
    <property type="entry name" value="PROTEASE HTPX"/>
    <property type="match status" value="1"/>
</dbReference>
<feature type="transmembrane region" description="Helical" evidence="12">
    <location>
        <begin position="153"/>
        <end position="179"/>
    </location>
</feature>
<dbReference type="HAMAP" id="MF_00188">
    <property type="entry name" value="Pept_M48_protease_HtpX"/>
    <property type="match status" value="1"/>
</dbReference>
<evidence type="ECO:0000313" key="15">
    <source>
        <dbReference type="Proteomes" id="UP000176689"/>
    </source>
</evidence>
<feature type="transmembrane region" description="Helical" evidence="12">
    <location>
        <begin position="12"/>
        <end position="36"/>
    </location>
</feature>
<feature type="transmembrane region" description="Helical" evidence="12">
    <location>
        <begin position="191"/>
        <end position="211"/>
    </location>
</feature>
<keyword evidence="6 12" id="KW-0479">Metal-binding</keyword>
<name>A0A1F6E713_9BACT</name>
<dbReference type="AlphaFoldDB" id="A0A1F6E713"/>
<sequence length="298" mass="32246">MASLYTQQGRNVFRTWALMSAFFLLVMLVGWAISWYMQTPGILWVAVAFALVMNISAYWFSDKVALTSVGAKEADPVRFLELHRILENLSITAGLPKPRLYIIEDNAPNAFAAGRDPKHAVVAVTTGLLARLDRAELEGVLAHELSHVGNRDILVMTVAVVLAGLITVVVDMFIRVSFFGGGNNRDRGGNALLAIAAIAAIILAPLAAQLIQMAISRRREFLADASGALLTRYPEGLASALQKISSYEAPMRRASHATAHLFISNPFGAHEAGKFIAKLFSTHPPVGERVAALKGMIV</sequence>
<dbReference type="InterPro" id="IPR050083">
    <property type="entry name" value="HtpX_protease"/>
</dbReference>
<feature type="active site" evidence="12">
    <location>
        <position position="144"/>
    </location>
</feature>
<comment type="subcellular location">
    <subcellularLocation>
        <location evidence="1 12">Cell membrane</location>
        <topology evidence="1 12">Multi-pass membrane protein</topology>
    </subcellularLocation>
</comment>
<evidence type="ECO:0000256" key="2">
    <source>
        <dbReference type="ARBA" id="ARBA00009779"/>
    </source>
</evidence>
<dbReference type="PANTHER" id="PTHR43221">
    <property type="entry name" value="PROTEASE HTPX"/>
    <property type="match status" value="1"/>
</dbReference>
<dbReference type="GO" id="GO:0006508">
    <property type="term" value="P:proteolysis"/>
    <property type="evidence" value="ECO:0007669"/>
    <property type="project" value="UniProtKB-KW"/>
</dbReference>
<feature type="transmembrane region" description="Helical" evidence="12">
    <location>
        <begin position="42"/>
        <end position="60"/>
    </location>
</feature>
<evidence type="ECO:0000256" key="3">
    <source>
        <dbReference type="ARBA" id="ARBA00022475"/>
    </source>
</evidence>
<reference evidence="14 15" key="1">
    <citation type="journal article" date="2016" name="Nat. Commun.">
        <title>Thousands of microbial genomes shed light on interconnected biogeochemical processes in an aquifer system.</title>
        <authorList>
            <person name="Anantharaman K."/>
            <person name="Brown C.T."/>
            <person name="Hug L.A."/>
            <person name="Sharon I."/>
            <person name="Castelle C.J."/>
            <person name="Probst A.J."/>
            <person name="Thomas B.C."/>
            <person name="Singh A."/>
            <person name="Wilkins M.J."/>
            <person name="Karaoz U."/>
            <person name="Brodie E.L."/>
            <person name="Williams K.H."/>
            <person name="Hubbard S.S."/>
            <person name="Banfield J.F."/>
        </authorList>
    </citation>
    <scope>NUCLEOTIDE SEQUENCE [LARGE SCALE GENOMIC DNA]</scope>
</reference>
<evidence type="ECO:0000256" key="4">
    <source>
        <dbReference type="ARBA" id="ARBA00022670"/>
    </source>
</evidence>
<dbReference type="InterPro" id="IPR022919">
    <property type="entry name" value="Pept_M48_protease_HtpX"/>
</dbReference>
<dbReference type="Pfam" id="PF01435">
    <property type="entry name" value="Peptidase_M48"/>
    <property type="match status" value="1"/>
</dbReference>
<dbReference type="EMBL" id="MFLP01000034">
    <property type="protein sequence ID" value="OGG69330.1"/>
    <property type="molecule type" value="Genomic_DNA"/>
</dbReference>
<comment type="similarity">
    <text evidence="2 12">Belongs to the peptidase M48B family.</text>
</comment>
<evidence type="ECO:0000256" key="11">
    <source>
        <dbReference type="ARBA" id="ARBA00023136"/>
    </source>
</evidence>
<organism evidence="14 15">
    <name type="scientific">Candidatus Kaiserbacteria bacterium RIFCSPHIGHO2_12_FULL_53_13</name>
    <dbReference type="NCBI Taxonomy" id="1798502"/>
    <lineage>
        <taxon>Bacteria</taxon>
        <taxon>Candidatus Kaiseribacteriota</taxon>
    </lineage>
</organism>
<keyword evidence="4 12" id="KW-0645">Protease</keyword>
<comment type="cofactor">
    <cofactor evidence="12">
        <name>Zn(2+)</name>
        <dbReference type="ChEBI" id="CHEBI:29105"/>
    </cofactor>
    <text evidence="12">Binds 1 zinc ion per subunit.</text>
</comment>